<proteinExistence type="predicted"/>
<reference evidence="1" key="1">
    <citation type="submission" date="2020-08" db="EMBL/GenBank/DDBJ databases">
        <title>Multicomponent nature underlies the extraordinary mechanical properties of spider dragline silk.</title>
        <authorList>
            <person name="Kono N."/>
            <person name="Nakamura H."/>
            <person name="Mori M."/>
            <person name="Yoshida Y."/>
            <person name="Ohtoshi R."/>
            <person name="Malay A.D."/>
            <person name="Moran D.A.P."/>
            <person name="Tomita M."/>
            <person name="Numata K."/>
            <person name="Arakawa K."/>
        </authorList>
    </citation>
    <scope>NUCLEOTIDE SEQUENCE</scope>
</reference>
<protein>
    <submittedName>
        <fullName evidence="1">Uncharacterized protein</fullName>
    </submittedName>
</protein>
<dbReference type="Proteomes" id="UP000887013">
    <property type="component" value="Unassembled WGS sequence"/>
</dbReference>
<name>A0A8X6T9Z2_NEPPI</name>
<dbReference type="OrthoDB" id="6433900at2759"/>
<evidence type="ECO:0000313" key="1">
    <source>
        <dbReference type="EMBL" id="GFS87988.1"/>
    </source>
</evidence>
<organism evidence="1 2">
    <name type="scientific">Nephila pilipes</name>
    <name type="common">Giant wood spider</name>
    <name type="synonym">Nephila maculata</name>
    <dbReference type="NCBI Taxonomy" id="299642"/>
    <lineage>
        <taxon>Eukaryota</taxon>
        <taxon>Metazoa</taxon>
        <taxon>Ecdysozoa</taxon>
        <taxon>Arthropoda</taxon>
        <taxon>Chelicerata</taxon>
        <taxon>Arachnida</taxon>
        <taxon>Araneae</taxon>
        <taxon>Araneomorphae</taxon>
        <taxon>Entelegynae</taxon>
        <taxon>Araneoidea</taxon>
        <taxon>Nephilidae</taxon>
        <taxon>Nephila</taxon>
    </lineage>
</organism>
<evidence type="ECO:0000313" key="2">
    <source>
        <dbReference type="Proteomes" id="UP000887013"/>
    </source>
</evidence>
<comment type="caution">
    <text evidence="1">The sequence shown here is derived from an EMBL/GenBank/DDBJ whole genome shotgun (WGS) entry which is preliminary data.</text>
</comment>
<accession>A0A8X6T9Z2</accession>
<sequence>MWKQALGDIEEDPCTSFNLLIPTATLNKGGTVCLQWLPSYVGVYGNEVAVLLEWDDSELPTAPFTELRTSEVHSLFLANINTT</sequence>
<gene>
    <name evidence="1" type="ORF">NPIL_667791</name>
</gene>
<dbReference type="EMBL" id="BMAW01099044">
    <property type="protein sequence ID" value="GFS87988.1"/>
    <property type="molecule type" value="Genomic_DNA"/>
</dbReference>
<keyword evidence="2" id="KW-1185">Reference proteome</keyword>
<dbReference type="AlphaFoldDB" id="A0A8X6T9Z2"/>